<proteinExistence type="predicted"/>
<keyword evidence="1" id="KW-0436">Ligase</keyword>
<organism evidence="1 2">
    <name type="scientific">Neoroseomonas alkaliterrae</name>
    <dbReference type="NCBI Taxonomy" id="1452450"/>
    <lineage>
        <taxon>Bacteria</taxon>
        <taxon>Pseudomonadati</taxon>
        <taxon>Pseudomonadota</taxon>
        <taxon>Alphaproteobacteria</taxon>
        <taxon>Acetobacterales</taxon>
        <taxon>Acetobacteraceae</taxon>
        <taxon>Neoroseomonas</taxon>
    </lineage>
</organism>
<dbReference type="Proteomes" id="UP000562254">
    <property type="component" value="Unassembled WGS sequence"/>
</dbReference>
<dbReference type="InterPro" id="IPR013785">
    <property type="entry name" value="Aldolase_TIM"/>
</dbReference>
<sequence length="412" mass="44277">MNKPPALGAGALGEALATGLPGRAAARPAPSDTDDAAIAARTDSYFNRTKRIVARFGDARVTYAVFLRRPVVSAPRLMLDWLRAVAAARGTEVRIDLVHQEGQWVGAGDPLVYITGSFVALSDLETLLLQKLGAACVAAHNAYQMCLELPQVAFLAMEARHCAGAEMQEMMAYAASVGSRAAQQEGARGFIGNANDATAHWFGQKSGYGTMPHALIGYAGSTVRAAEMFHETYPDDPLTVLVDYFGREVTDGLEVARRFPDLAAAGRLAVRLDTHGGRFLEGLDPAESYAVLERHAPGAIRRYRSETELRHLVGTGVSAAAIWRMREALDEAGFPKVRIVASSGFGVGKCRVMAEARAPIDVVGTGSFIPDAWSETYATADIVEYDGVPRVKVGREFLLRRGEARRKDGVGQ</sequence>
<dbReference type="AlphaFoldDB" id="A0A840Y8R1"/>
<dbReference type="GO" id="GO:0009435">
    <property type="term" value="P:NAD+ biosynthetic process"/>
    <property type="evidence" value="ECO:0007669"/>
    <property type="project" value="InterPro"/>
</dbReference>
<name>A0A840Y8R1_9PROT</name>
<dbReference type="Gene3D" id="3.20.20.70">
    <property type="entry name" value="Aldolase class I"/>
    <property type="match status" value="1"/>
</dbReference>
<comment type="caution">
    <text evidence="1">The sequence shown here is derived from an EMBL/GenBank/DDBJ whole genome shotgun (WGS) entry which is preliminary data.</text>
</comment>
<reference evidence="1 2" key="1">
    <citation type="submission" date="2020-08" db="EMBL/GenBank/DDBJ databases">
        <title>Genomic Encyclopedia of Type Strains, Phase IV (KMG-IV): sequencing the most valuable type-strain genomes for metagenomic binning, comparative biology and taxonomic classification.</title>
        <authorList>
            <person name="Goeker M."/>
        </authorList>
    </citation>
    <scope>NUCLEOTIDE SEQUENCE [LARGE SCALE GENOMIC DNA]</scope>
    <source>
        <strain evidence="1 2">DSM 25895</strain>
    </source>
</reference>
<dbReference type="InterPro" id="IPR036068">
    <property type="entry name" value="Nicotinate_pribotase-like_C"/>
</dbReference>
<evidence type="ECO:0000313" key="2">
    <source>
        <dbReference type="Proteomes" id="UP000562254"/>
    </source>
</evidence>
<dbReference type="EC" id="6.3.4.21" evidence="1"/>
<dbReference type="SUPFAM" id="SSF54675">
    <property type="entry name" value="Nicotinate/Quinolinate PRTase N-terminal domain-like"/>
    <property type="match status" value="1"/>
</dbReference>
<gene>
    <name evidence="1" type="ORF">FHS88_002387</name>
</gene>
<dbReference type="EMBL" id="JACIJE010000006">
    <property type="protein sequence ID" value="MBB5690254.1"/>
    <property type="molecule type" value="Genomic_DNA"/>
</dbReference>
<dbReference type="PANTHER" id="PTHR43202">
    <property type="entry name" value="NICOTINATE-NUCLEOTIDE PYROPHOSPHORYLASE"/>
    <property type="match status" value="1"/>
</dbReference>
<dbReference type="GO" id="GO:0016757">
    <property type="term" value="F:glycosyltransferase activity"/>
    <property type="evidence" value="ECO:0007669"/>
    <property type="project" value="UniProtKB-KW"/>
</dbReference>
<keyword evidence="1" id="KW-0328">Glycosyltransferase</keyword>
<dbReference type="InterPro" id="IPR053190">
    <property type="entry name" value="NAPRTase-like"/>
</dbReference>
<dbReference type="SUPFAM" id="SSF51690">
    <property type="entry name" value="Nicotinate/Quinolinate PRTase C-terminal domain-like"/>
    <property type="match status" value="1"/>
</dbReference>
<keyword evidence="1" id="KW-0808">Transferase</keyword>
<dbReference type="PANTHER" id="PTHR43202:SF1">
    <property type="entry name" value="NICOTINATE PHOSPHORIBOSYLTRANSFERASE"/>
    <property type="match status" value="1"/>
</dbReference>
<protein>
    <submittedName>
        <fullName evidence="1">Nicotinate phosphoribosyltransferase</fullName>
        <ecNumber evidence="1">6.3.4.21</ecNumber>
    </submittedName>
</protein>
<accession>A0A840Y8R1</accession>
<dbReference type="GO" id="GO:0004516">
    <property type="term" value="F:nicotinate phosphoribosyltransferase activity"/>
    <property type="evidence" value="ECO:0007669"/>
    <property type="project" value="UniProtKB-EC"/>
</dbReference>
<keyword evidence="2" id="KW-1185">Reference proteome</keyword>
<evidence type="ECO:0000313" key="1">
    <source>
        <dbReference type="EMBL" id="MBB5690254.1"/>
    </source>
</evidence>